<evidence type="ECO:0000256" key="1">
    <source>
        <dbReference type="SAM" id="MobiDB-lite"/>
    </source>
</evidence>
<dbReference type="EMBL" id="SMOL01000458">
    <property type="protein sequence ID" value="KAB2612233.1"/>
    <property type="molecule type" value="Genomic_DNA"/>
</dbReference>
<feature type="region of interest" description="Disordered" evidence="1">
    <location>
        <begin position="417"/>
        <end position="443"/>
    </location>
</feature>
<evidence type="ECO:0000313" key="2">
    <source>
        <dbReference type="EMBL" id="KAB2612233.1"/>
    </source>
</evidence>
<keyword evidence="3" id="KW-1185">Reference proteome</keyword>
<reference evidence="2 3" key="3">
    <citation type="submission" date="2019-11" db="EMBL/GenBank/DDBJ databases">
        <title>A de novo genome assembly of a pear dwarfing rootstock.</title>
        <authorList>
            <person name="Wang F."/>
            <person name="Wang J."/>
            <person name="Li S."/>
            <person name="Zhang Y."/>
            <person name="Fang M."/>
            <person name="Ma L."/>
            <person name="Zhao Y."/>
            <person name="Jiang S."/>
        </authorList>
    </citation>
    <scope>NUCLEOTIDE SEQUENCE [LARGE SCALE GENOMIC DNA]</scope>
    <source>
        <strain evidence="2">S2</strain>
        <tissue evidence="2">Leaf</tissue>
    </source>
</reference>
<feature type="region of interest" description="Disordered" evidence="1">
    <location>
        <begin position="377"/>
        <end position="396"/>
    </location>
</feature>
<protein>
    <submittedName>
        <fullName evidence="2">Charged multivesicular body protein 7</fullName>
    </submittedName>
</protein>
<feature type="compositionally biased region" description="Basic and acidic residues" evidence="1">
    <location>
        <begin position="427"/>
        <end position="443"/>
    </location>
</feature>
<evidence type="ECO:0000313" key="3">
    <source>
        <dbReference type="Proteomes" id="UP000327157"/>
    </source>
</evidence>
<dbReference type="OrthoDB" id="10250120at2759"/>
<dbReference type="Pfam" id="PF25880">
    <property type="entry name" value="WHD_CHMP7_1st"/>
    <property type="match status" value="1"/>
</dbReference>
<accession>A0A5N5GAE8</accession>
<gene>
    <name evidence="2" type="ORF">D8674_034549</name>
</gene>
<dbReference type="AlphaFoldDB" id="A0A5N5GAE8"/>
<name>A0A5N5GAE8_9ROSA</name>
<dbReference type="Pfam" id="PF03357">
    <property type="entry name" value="Snf7"/>
    <property type="match status" value="1"/>
</dbReference>
<dbReference type="PANTHER" id="PTHR22761:SF7">
    <property type="entry name" value="SNF7 FAMILY PROTEIN"/>
    <property type="match status" value="1"/>
</dbReference>
<reference evidence="2 3" key="1">
    <citation type="submission" date="2019-09" db="EMBL/GenBank/DDBJ databases">
        <authorList>
            <person name="Ou C."/>
        </authorList>
    </citation>
    <scope>NUCLEOTIDE SEQUENCE [LARGE SCALE GENOMIC DNA]</scope>
    <source>
        <strain evidence="2">S2</strain>
        <tissue evidence="2">Leaf</tissue>
    </source>
</reference>
<dbReference type="Proteomes" id="UP000327157">
    <property type="component" value="Chromosome 9"/>
</dbReference>
<comment type="caution">
    <text evidence="2">The sequence shown here is derived from an EMBL/GenBank/DDBJ whole genome shotgun (WGS) entry which is preliminary data.</text>
</comment>
<organism evidence="2 3">
    <name type="scientific">Pyrus ussuriensis x Pyrus communis</name>
    <dbReference type="NCBI Taxonomy" id="2448454"/>
    <lineage>
        <taxon>Eukaryota</taxon>
        <taxon>Viridiplantae</taxon>
        <taxon>Streptophyta</taxon>
        <taxon>Embryophyta</taxon>
        <taxon>Tracheophyta</taxon>
        <taxon>Spermatophyta</taxon>
        <taxon>Magnoliopsida</taxon>
        <taxon>eudicotyledons</taxon>
        <taxon>Gunneridae</taxon>
        <taxon>Pentapetalae</taxon>
        <taxon>rosids</taxon>
        <taxon>fabids</taxon>
        <taxon>Rosales</taxon>
        <taxon>Rosaceae</taxon>
        <taxon>Amygdaloideae</taxon>
        <taxon>Maleae</taxon>
        <taxon>Pyrus</taxon>
    </lineage>
</organism>
<dbReference type="PANTHER" id="PTHR22761">
    <property type="entry name" value="CHARGED MULTIVESICULAR BODY PROTEIN"/>
    <property type="match status" value="1"/>
</dbReference>
<reference evidence="3" key="2">
    <citation type="submission" date="2019-10" db="EMBL/GenBank/DDBJ databases">
        <title>A de novo genome assembly of a pear dwarfing rootstock.</title>
        <authorList>
            <person name="Wang F."/>
            <person name="Wang J."/>
            <person name="Li S."/>
            <person name="Zhang Y."/>
            <person name="Fang M."/>
            <person name="Ma L."/>
            <person name="Zhao Y."/>
            <person name="Jiang S."/>
        </authorList>
    </citation>
    <scope>NUCLEOTIDE SEQUENCE [LARGE SCALE GENOMIC DNA]</scope>
</reference>
<feature type="compositionally biased region" description="Polar residues" evidence="1">
    <location>
        <begin position="382"/>
        <end position="391"/>
    </location>
</feature>
<dbReference type="GO" id="GO:0000815">
    <property type="term" value="C:ESCRT III complex"/>
    <property type="evidence" value="ECO:0007669"/>
    <property type="project" value="TreeGrafter"/>
</dbReference>
<dbReference type="InterPro" id="IPR005024">
    <property type="entry name" value="Snf7_fam"/>
</dbReference>
<sequence>MEESESERVRELIGKAVGDWDDQVMTRARFKAFSGQRSDWEPVYLFWRDLILCVARQLGVFFISPSRLNTHWFNRGGLAPLCLPTVLFEMYNEGEVVLSVDLVDPTAGRLSQIFSRLSNSMAMLRTTPELLMSQDRLILTLLLKDKAAQVVKLLSECHWTSSCVITMKRFQDLCGGPDEASAVLSHLVAQAKARYLSLSKGDLIEGVKLSLSASSLPSISSLDCDVLHLIWTTEKLQQQLHVIDQRYETSRKSALACLKSGNKKAALRHARELKLANESREKCAALLNRVEEVLDVIASAESTKKVSEAIQIGAQAIKENKISVEEVQHSLQEIEECIDTQKEIENVLEATSLYTVNDEESIDEELKKLELDMGRENLHEPNLSSRVNSAGKTEASDSADSLIDSLYNLKLVDDGQARIPAVEEGTAETKRNKKTERSELQTA</sequence>
<dbReference type="GO" id="GO:0005771">
    <property type="term" value="C:multivesicular body"/>
    <property type="evidence" value="ECO:0007669"/>
    <property type="project" value="TreeGrafter"/>
</dbReference>
<proteinExistence type="predicted"/>
<dbReference type="GO" id="GO:0032511">
    <property type="term" value="P:late endosome to vacuole transport via multivesicular body sorting pathway"/>
    <property type="evidence" value="ECO:0007669"/>
    <property type="project" value="TreeGrafter"/>
</dbReference>
<dbReference type="GO" id="GO:0009898">
    <property type="term" value="C:cytoplasmic side of plasma membrane"/>
    <property type="evidence" value="ECO:0007669"/>
    <property type="project" value="TreeGrafter"/>
</dbReference>
<dbReference type="GO" id="GO:0006900">
    <property type="term" value="P:vesicle budding from membrane"/>
    <property type="evidence" value="ECO:0007669"/>
    <property type="project" value="TreeGrafter"/>
</dbReference>